<proteinExistence type="predicted"/>
<dbReference type="Proteomes" id="UP000034837">
    <property type="component" value="Unassembled WGS sequence"/>
</dbReference>
<dbReference type="GO" id="GO:0016787">
    <property type="term" value="F:hydrolase activity"/>
    <property type="evidence" value="ECO:0007669"/>
    <property type="project" value="UniProtKB-KW"/>
</dbReference>
<accession>A0A0G1A673</accession>
<comment type="caution">
    <text evidence="2">The sequence shown here is derived from an EMBL/GenBank/DDBJ whole genome shotgun (WGS) entry which is preliminary data.</text>
</comment>
<dbReference type="Gene3D" id="3.90.79.10">
    <property type="entry name" value="Nucleoside Triphosphate Pyrophosphohydrolase"/>
    <property type="match status" value="1"/>
</dbReference>
<dbReference type="SUPFAM" id="SSF55811">
    <property type="entry name" value="Nudix"/>
    <property type="match status" value="1"/>
</dbReference>
<name>A0A0G1A673_9BACT</name>
<dbReference type="InterPro" id="IPR015797">
    <property type="entry name" value="NUDIX_hydrolase-like_dom_sf"/>
</dbReference>
<dbReference type="AlphaFoldDB" id="A0A0G1A673"/>
<feature type="domain" description="Nudix hydrolase" evidence="1">
    <location>
        <begin position="25"/>
        <end position="91"/>
    </location>
</feature>
<dbReference type="Pfam" id="PF00293">
    <property type="entry name" value="NUDIX"/>
    <property type="match status" value="1"/>
</dbReference>
<dbReference type="InterPro" id="IPR000086">
    <property type="entry name" value="NUDIX_hydrolase_dom"/>
</dbReference>
<evidence type="ECO:0000313" key="2">
    <source>
        <dbReference type="EMBL" id="KKS56429.1"/>
    </source>
</evidence>
<reference evidence="2 3" key="1">
    <citation type="journal article" date="2015" name="Nature">
        <title>rRNA introns, odd ribosomes, and small enigmatic genomes across a large radiation of phyla.</title>
        <authorList>
            <person name="Brown C.T."/>
            <person name="Hug L.A."/>
            <person name="Thomas B.C."/>
            <person name="Sharon I."/>
            <person name="Castelle C.J."/>
            <person name="Singh A."/>
            <person name="Wilkins M.J."/>
            <person name="Williams K.H."/>
            <person name="Banfield J.F."/>
        </authorList>
    </citation>
    <scope>NUCLEOTIDE SEQUENCE [LARGE SCALE GENOMIC DNA]</scope>
</reference>
<keyword evidence="2" id="KW-0378">Hydrolase</keyword>
<dbReference type="PANTHER" id="PTHR43736">
    <property type="entry name" value="ADP-RIBOSE PYROPHOSPHATASE"/>
    <property type="match status" value="1"/>
</dbReference>
<organism evidence="2 3">
    <name type="scientific">Candidatus Magasanikbacteria bacterium GW2011_GWA2_42_32</name>
    <dbReference type="NCBI Taxonomy" id="1619039"/>
    <lineage>
        <taxon>Bacteria</taxon>
        <taxon>Candidatus Magasanikiibacteriota</taxon>
    </lineage>
</organism>
<dbReference type="PANTHER" id="PTHR43736:SF1">
    <property type="entry name" value="DIHYDRONEOPTERIN TRIPHOSPHATE DIPHOSPHATASE"/>
    <property type="match status" value="1"/>
</dbReference>
<sequence length="101" mass="11880">MKFKPQRLPFEEYKQIYSRVPRFCVDLIIQTKDGVILTKRDIEPYRGMWHLPGGTLLLRELINSAAKRIAKDEVGIKIKVEKQLGLMEFTKFLPKVRPKHT</sequence>
<protein>
    <submittedName>
        <fullName evidence="2">NUDIX hydrolase</fullName>
    </submittedName>
</protein>
<dbReference type="EMBL" id="LCDO01000012">
    <property type="protein sequence ID" value="KKS56429.1"/>
    <property type="molecule type" value="Genomic_DNA"/>
</dbReference>
<evidence type="ECO:0000313" key="3">
    <source>
        <dbReference type="Proteomes" id="UP000034837"/>
    </source>
</evidence>
<gene>
    <name evidence="2" type="ORF">UV20_C0012G0005</name>
</gene>
<evidence type="ECO:0000259" key="1">
    <source>
        <dbReference type="Pfam" id="PF00293"/>
    </source>
</evidence>